<dbReference type="PANTHER" id="PTHR43806:SF11">
    <property type="entry name" value="CEREVISIN-RELATED"/>
    <property type="match status" value="1"/>
</dbReference>
<evidence type="ECO:0000256" key="6">
    <source>
        <dbReference type="ARBA" id="ARBA00023619"/>
    </source>
</evidence>
<keyword evidence="3 7" id="KW-0378">Hydrolase</keyword>
<dbReference type="InterPro" id="IPR036852">
    <property type="entry name" value="Peptidase_S8/S53_dom_sf"/>
</dbReference>
<dbReference type="InterPro" id="IPR000209">
    <property type="entry name" value="Peptidase_S8/S53_dom"/>
</dbReference>
<evidence type="ECO:0000256" key="4">
    <source>
        <dbReference type="ARBA" id="ARBA00022825"/>
    </source>
</evidence>
<evidence type="ECO:0000313" key="9">
    <source>
        <dbReference type="EMBL" id="KAF4672522.1"/>
    </source>
</evidence>
<organism evidence="9 10">
    <name type="scientific">Perkinsus chesapeaki</name>
    <name type="common">Clam parasite</name>
    <name type="synonym">Perkinsus andrewsi</name>
    <dbReference type="NCBI Taxonomy" id="330153"/>
    <lineage>
        <taxon>Eukaryota</taxon>
        <taxon>Sar</taxon>
        <taxon>Alveolata</taxon>
        <taxon>Perkinsozoa</taxon>
        <taxon>Perkinsea</taxon>
        <taxon>Perkinsida</taxon>
        <taxon>Perkinsidae</taxon>
        <taxon>Perkinsus</taxon>
    </lineage>
</organism>
<evidence type="ECO:0000256" key="1">
    <source>
        <dbReference type="ARBA" id="ARBA00011073"/>
    </source>
</evidence>
<dbReference type="PROSITE" id="PS51892">
    <property type="entry name" value="SUBTILASE"/>
    <property type="match status" value="1"/>
</dbReference>
<reference evidence="9 10" key="1">
    <citation type="submission" date="2020-04" db="EMBL/GenBank/DDBJ databases">
        <title>Perkinsus chesapeaki whole genome sequence.</title>
        <authorList>
            <person name="Bogema D.R."/>
        </authorList>
    </citation>
    <scope>NUCLEOTIDE SEQUENCE [LARGE SCALE GENOMIC DNA]</scope>
    <source>
        <strain evidence="9">ATCC PRA-425</strain>
    </source>
</reference>
<dbReference type="OrthoDB" id="531541at2759"/>
<proteinExistence type="inferred from homology"/>
<name>A0A7J6MLS7_PERCH</name>
<comment type="catalytic activity">
    <reaction evidence="5">
        <text>Hydrolysis of proteins with broad specificity for peptide bonds, and a preference for a large uncharged residue in P1. Hydrolyzes peptide amides.</text>
        <dbReference type="EC" id="3.4.21.62"/>
    </reaction>
</comment>
<evidence type="ECO:0000259" key="8">
    <source>
        <dbReference type="Pfam" id="PF00082"/>
    </source>
</evidence>
<dbReference type="GO" id="GO:0004252">
    <property type="term" value="F:serine-type endopeptidase activity"/>
    <property type="evidence" value="ECO:0007669"/>
    <property type="project" value="UniProtKB-UniRule"/>
</dbReference>
<gene>
    <name evidence="9" type="ORF">FOL47_000437</name>
</gene>
<keyword evidence="2 7" id="KW-0645">Protease</keyword>
<evidence type="ECO:0000313" key="10">
    <source>
        <dbReference type="Proteomes" id="UP000591131"/>
    </source>
</evidence>
<feature type="domain" description="Peptidase S8/S53" evidence="8">
    <location>
        <begin position="51"/>
        <end position="298"/>
    </location>
</feature>
<feature type="active site" description="Charge relay system" evidence="7">
    <location>
        <position position="256"/>
    </location>
</feature>
<dbReference type="InterPro" id="IPR015500">
    <property type="entry name" value="Peptidase_S8_subtilisin-rel"/>
</dbReference>
<feature type="active site" description="Charge relay system" evidence="7">
    <location>
        <position position="93"/>
    </location>
</feature>
<keyword evidence="4 7" id="KW-0720">Serine protease</keyword>
<dbReference type="InterPro" id="IPR050131">
    <property type="entry name" value="Peptidase_S8_subtilisin-like"/>
</dbReference>
<dbReference type="PRINTS" id="PR00723">
    <property type="entry name" value="SUBTILISIN"/>
</dbReference>
<dbReference type="SUPFAM" id="SSF52743">
    <property type="entry name" value="Subtilisin-like"/>
    <property type="match status" value="1"/>
</dbReference>
<comment type="caution">
    <text evidence="9">The sequence shown here is derived from an EMBL/GenBank/DDBJ whole genome shotgun (WGS) entry which is preliminary data.</text>
</comment>
<dbReference type="PANTHER" id="PTHR43806">
    <property type="entry name" value="PEPTIDASE S8"/>
    <property type="match status" value="1"/>
</dbReference>
<accession>A0A7J6MLS7</accession>
<evidence type="ECO:0000256" key="2">
    <source>
        <dbReference type="ARBA" id="ARBA00022670"/>
    </source>
</evidence>
<dbReference type="Gene3D" id="3.40.50.200">
    <property type="entry name" value="Peptidase S8/S53 domain"/>
    <property type="match status" value="1"/>
</dbReference>
<dbReference type="EMBL" id="JAAPAO010000107">
    <property type="protein sequence ID" value="KAF4672522.1"/>
    <property type="molecule type" value="Genomic_DNA"/>
</dbReference>
<dbReference type="EC" id="3.4.21.62" evidence="6"/>
<dbReference type="GO" id="GO:0006508">
    <property type="term" value="P:proteolysis"/>
    <property type="evidence" value="ECO:0007669"/>
    <property type="project" value="UniProtKB-KW"/>
</dbReference>
<protein>
    <recommendedName>
        <fullName evidence="6">subtilisin</fullName>
        <ecNumber evidence="6">3.4.21.62</ecNumber>
    </recommendedName>
</protein>
<dbReference type="AlphaFoldDB" id="A0A7J6MLS7"/>
<evidence type="ECO:0000256" key="7">
    <source>
        <dbReference type="PROSITE-ProRule" id="PRU01240"/>
    </source>
</evidence>
<keyword evidence="10" id="KW-1185">Reference proteome</keyword>
<evidence type="ECO:0000256" key="3">
    <source>
        <dbReference type="ARBA" id="ARBA00022801"/>
    </source>
</evidence>
<sequence>MTTRTPSEDQSGTAGGPPVTDPFYFEQAPYLKPINVPGAWELLTSTRVKRKRVTVAHIDTGVKIPVHPDLRTNLVTGYNVIDHSTNTADKVGHGTRMAGILGATINNSVGIAGVMDLVNIMPISLEDQYEARRQSEAIDYIIRNKESKNIKVILMPISFSITTQELANKVNEAAQAGILMVFTAGNQGRNITEAGMYPCSYTQSVEGILCVAATGRSNMNLIRDSNFADYVDIAAPGTDIATTGFLRPYEASEGTSPASAIIAGVAAMLYSLAPDLTPVDVKKIIKDTSKKGVKNAQGKPVRFGRVDAAKAVAKLIPKRARAVAH</sequence>
<feature type="active site" description="Charge relay system" evidence="7">
    <location>
        <position position="59"/>
    </location>
</feature>
<comment type="similarity">
    <text evidence="1 7">Belongs to the peptidase S8 family.</text>
</comment>
<dbReference type="Proteomes" id="UP000591131">
    <property type="component" value="Unassembled WGS sequence"/>
</dbReference>
<dbReference type="Pfam" id="PF00082">
    <property type="entry name" value="Peptidase_S8"/>
    <property type="match status" value="1"/>
</dbReference>
<evidence type="ECO:0000256" key="5">
    <source>
        <dbReference type="ARBA" id="ARBA00023529"/>
    </source>
</evidence>